<name>A0A2T7EQA3_9POAL</name>
<dbReference type="Gramene" id="PUZ70007">
    <property type="protein sequence ID" value="PUZ70007"/>
    <property type="gene ID" value="GQ55_2G183700"/>
</dbReference>
<keyword evidence="2" id="KW-1185">Reference proteome</keyword>
<evidence type="ECO:0000313" key="2">
    <source>
        <dbReference type="Proteomes" id="UP000244336"/>
    </source>
</evidence>
<dbReference type="AlphaFoldDB" id="A0A2T7EQA3"/>
<reference evidence="1 2" key="1">
    <citation type="submission" date="2018-04" db="EMBL/GenBank/DDBJ databases">
        <title>WGS assembly of Panicum hallii var. hallii HAL2.</title>
        <authorList>
            <person name="Lovell J."/>
            <person name="Jenkins J."/>
            <person name="Lowry D."/>
            <person name="Mamidi S."/>
            <person name="Sreedasyam A."/>
            <person name="Weng X."/>
            <person name="Barry K."/>
            <person name="Bonette J."/>
            <person name="Campitelli B."/>
            <person name="Daum C."/>
            <person name="Gordon S."/>
            <person name="Gould B."/>
            <person name="Lipzen A."/>
            <person name="MacQueen A."/>
            <person name="Palacio-Mejia J."/>
            <person name="Plott C."/>
            <person name="Shakirov E."/>
            <person name="Shu S."/>
            <person name="Yoshinaga Y."/>
            <person name="Zane M."/>
            <person name="Rokhsar D."/>
            <person name="Grimwood J."/>
            <person name="Schmutz J."/>
            <person name="Juenger T."/>
        </authorList>
    </citation>
    <scope>NUCLEOTIDE SEQUENCE [LARGE SCALE GENOMIC DNA]</scope>
    <source>
        <strain evidence="2">cv. HAL2</strain>
    </source>
</reference>
<protein>
    <submittedName>
        <fullName evidence="1">Uncharacterized protein</fullName>
    </submittedName>
</protein>
<dbReference type="EMBL" id="CM009750">
    <property type="protein sequence ID" value="PUZ70007.1"/>
    <property type="molecule type" value="Genomic_DNA"/>
</dbReference>
<gene>
    <name evidence="1" type="ORF">GQ55_2G183700</name>
</gene>
<evidence type="ECO:0000313" key="1">
    <source>
        <dbReference type="EMBL" id="PUZ70007.1"/>
    </source>
</evidence>
<dbReference type="Proteomes" id="UP000244336">
    <property type="component" value="Chromosome 2"/>
</dbReference>
<sequence length="69" mass="7745">MNIQRSADPLTKYYEAMLLIWALLEASEITRLNTNVEEDNTPAVAECGSKKGHKASIYADNLRDVMVCQ</sequence>
<proteinExistence type="predicted"/>
<accession>A0A2T7EQA3</accession>
<organism evidence="1 2">
    <name type="scientific">Panicum hallii var. hallii</name>
    <dbReference type="NCBI Taxonomy" id="1504633"/>
    <lineage>
        <taxon>Eukaryota</taxon>
        <taxon>Viridiplantae</taxon>
        <taxon>Streptophyta</taxon>
        <taxon>Embryophyta</taxon>
        <taxon>Tracheophyta</taxon>
        <taxon>Spermatophyta</taxon>
        <taxon>Magnoliopsida</taxon>
        <taxon>Liliopsida</taxon>
        <taxon>Poales</taxon>
        <taxon>Poaceae</taxon>
        <taxon>PACMAD clade</taxon>
        <taxon>Panicoideae</taxon>
        <taxon>Panicodae</taxon>
        <taxon>Paniceae</taxon>
        <taxon>Panicinae</taxon>
        <taxon>Panicum</taxon>
        <taxon>Panicum sect. Panicum</taxon>
    </lineage>
</organism>